<organism evidence="3 4">
    <name type="scientific">Psychroflexus salinarum</name>
    <dbReference type="NCBI Taxonomy" id="546024"/>
    <lineage>
        <taxon>Bacteria</taxon>
        <taxon>Pseudomonadati</taxon>
        <taxon>Bacteroidota</taxon>
        <taxon>Flavobacteriia</taxon>
        <taxon>Flavobacteriales</taxon>
        <taxon>Flavobacteriaceae</taxon>
        <taxon>Psychroflexus</taxon>
    </lineage>
</organism>
<dbReference type="EMBL" id="JBHTIV010000002">
    <property type="protein sequence ID" value="MFD0931239.1"/>
    <property type="molecule type" value="Genomic_DNA"/>
</dbReference>
<dbReference type="Proteomes" id="UP001597049">
    <property type="component" value="Unassembled WGS sequence"/>
</dbReference>
<name>A0ABW3GKV1_9FLAO</name>
<dbReference type="RefSeq" id="WP_379656575.1">
    <property type="nucleotide sequence ID" value="NZ_JBHTIV010000002.1"/>
</dbReference>
<accession>A0ABW3GKV1</accession>
<evidence type="ECO:0000259" key="2">
    <source>
        <dbReference type="Pfam" id="PF19081"/>
    </source>
</evidence>
<keyword evidence="1" id="KW-0732">Signal</keyword>
<sequence length="623" mass="69077">MNKKLIIAVLFAFVASFGSSAQNGLGFCQGNSGDAIFKEDFGQGTQNGPALPPGTTTYEFVNGNNPDDGQYTITNSTFDFGWNLPQDHTPNDENGKALVINADFTPGEFFKTTINNLCVNNSYEFSAWLINILPASGCEGNGIPVNVKFQIWDETNTTILAEGDTGNIYGASSPVWDQFALTFTTQPGQNSVILKMLNNGEGGCGNDLAIDDIVFKSCGDFTEIISQNGETNIQLCEDESLTNLTLEASPDFSIYESPNYQWQNSQDGDNWSNIPGETNNQLVIPQINSDQFYRALVAEDFTNVNSTACNSISSVFEVNQIEFKDPVSNGDVYSCGGEIRSIEVQTNSDISVNWYDSPTGGILLAENTFVYEPESNGTYFAEATTIQGNCINPNRIAIQYTDFETPELFDETIKICIGESVNLSESFENVDYLWSNGETSNSIEVNSAGVYGLQLTTEDNCVVSKSFTVENFTNPIISNVSKIDNSLVIELASEGDFSYSIDGNNYQNQPVFYNLSGGLYTVYVRENNGCKIVTKEFLYIEIPKFFTPNSDQINDEFQIGGDIFFDDFEIMIFDRFGKILIQSNKAPFQWDGTYNGRKMPPDDYWYRIKINDKTYSGNISLIR</sequence>
<dbReference type="InterPro" id="IPR044023">
    <property type="entry name" value="Ig_7"/>
</dbReference>
<dbReference type="NCBIfam" id="TIGR04131">
    <property type="entry name" value="Bac_Flav_CTERM"/>
    <property type="match status" value="1"/>
</dbReference>
<evidence type="ECO:0000313" key="3">
    <source>
        <dbReference type="EMBL" id="MFD0931239.1"/>
    </source>
</evidence>
<proteinExistence type="predicted"/>
<gene>
    <name evidence="3" type="ORF">ACFQ0R_01365</name>
</gene>
<dbReference type="InterPro" id="IPR026341">
    <property type="entry name" value="T9SS_type_B"/>
</dbReference>
<feature type="chain" id="PRO_5046479330" evidence="1">
    <location>
        <begin position="22"/>
        <end position="623"/>
    </location>
</feature>
<feature type="signal peptide" evidence="1">
    <location>
        <begin position="1"/>
        <end position="21"/>
    </location>
</feature>
<evidence type="ECO:0000313" key="4">
    <source>
        <dbReference type="Proteomes" id="UP001597049"/>
    </source>
</evidence>
<feature type="domain" description="Ig-like" evidence="2">
    <location>
        <begin position="326"/>
        <end position="400"/>
    </location>
</feature>
<keyword evidence="4" id="KW-1185">Reference proteome</keyword>
<dbReference type="Pfam" id="PF19081">
    <property type="entry name" value="Ig_7"/>
    <property type="match status" value="1"/>
</dbReference>
<comment type="caution">
    <text evidence="3">The sequence shown here is derived from an EMBL/GenBank/DDBJ whole genome shotgun (WGS) entry which is preliminary data.</text>
</comment>
<reference evidence="4" key="1">
    <citation type="journal article" date="2019" name="Int. J. Syst. Evol. Microbiol.">
        <title>The Global Catalogue of Microorganisms (GCM) 10K type strain sequencing project: providing services to taxonomists for standard genome sequencing and annotation.</title>
        <authorList>
            <consortium name="The Broad Institute Genomics Platform"/>
            <consortium name="The Broad Institute Genome Sequencing Center for Infectious Disease"/>
            <person name="Wu L."/>
            <person name="Ma J."/>
        </authorList>
    </citation>
    <scope>NUCLEOTIDE SEQUENCE [LARGE SCALE GENOMIC DNA]</scope>
    <source>
        <strain evidence="4">CCUG 56752</strain>
    </source>
</reference>
<protein>
    <submittedName>
        <fullName evidence="3">T9SS type B sorting domain-containing protein</fullName>
    </submittedName>
</protein>
<evidence type="ECO:0000256" key="1">
    <source>
        <dbReference type="SAM" id="SignalP"/>
    </source>
</evidence>
<dbReference type="Pfam" id="PF13585">
    <property type="entry name" value="CHU_C"/>
    <property type="match status" value="1"/>
</dbReference>